<evidence type="ECO:0000256" key="12">
    <source>
        <dbReference type="ARBA" id="ARBA00031158"/>
    </source>
</evidence>
<reference evidence="16 17" key="1">
    <citation type="submission" date="2015-07" db="EMBL/GenBank/DDBJ databases">
        <title>Genome sequencing of Kibdelosporangium phytohabitans.</title>
        <authorList>
            <person name="Qin S."/>
            <person name="Xing K."/>
        </authorList>
    </citation>
    <scope>NUCLEOTIDE SEQUENCE [LARGE SCALE GENOMIC DNA]</scope>
    <source>
        <strain evidence="16 17">KLBMP1111</strain>
    </source>
</reference>
<organism evidence="16 17">
    <name type="scientific">Kibdelosporangium phytohabitans</name>
    <dbReference type="NCBI Taxonomy" id="860235"/>
    <lineage>
        <taxon>Bacteria</taxon>
        <taxon>Bacillati</taxon>
        <taxon>Actinomycetota</taxon>
        <taxon>Actinomycetes</taxon>
        <taxon>Pseudonocardiales</taxon>
        <taxon>Pseudonocardiaceae</taxon>
        <taxon>Kibdelosporangium</taxon>
    </lineage>
</organism>
<dbReference type="InterPro" id="IPR025700">
    <property type="entry name" value="Lys/Orn_oxygenase"/>
</dbReference>
<evidence type="ECO:0000256" key="6">
    <source>
        <dbReference type="ARBA" id="ARBA00022630"/>
    </source>
</evidence>
<dbReference type="Pfam" id="PF13434">
    <property type="entry name" value="Lys_Orn_oxgnase"/>
    <property type="match status" value="1"/>
</dbReference>
<evidence type="ECO:0000256" key="7">
    <source>
        <dbReference type="ARBA" id="ARBA00022827"/>
    </source>
</evidence>
<evidence type="ECO:0000256" key="11">
    <source>
        <dbReference type="ARBA" id="ARBA00029939"/>
    </source>
</evidence>
<keyword evidence="8" id="KW-0521">NADP</keyword>
<evidence type="ECO:0000313" key="16">
    <source>
        <dbReference type="EMBL" id="ALG15582.1"/>
    </source>
</evidence>
<evidence type="ECO:0000256" key="13">
    <source>
        <dbReference type="ARBA" id="ARBA00032493"/>
    </source>
</evidence>
<dbReference type="RefSeq" id="WP_054297427.1">
    <property type="nucleotide sequence ID" value="NZ_CP012752.1"/>
</dbReference>
<evidence type="ECO:0000256" key="14">
    <source>
        <dbReference type="ARBA" id="ARBA00032738"/>
    </source>
</evidence>
<dbReference type="EMBL" id="CP012752">
    <property type="protein sequence ID" value="ALG15582.1"/>
    <property type="molecule type" value="Genomic_DNA"/>
</dbReference>
<evidence type="ECO:0000256" key="15">
    <source>
        <dbReference type="ARBA" id="ARBA00048407"/>
    </source>
</evidence>
<evidence type="ECO:0000256" key="1">
    <source>
        <dbReference type="ARBA" id="ARBA00001974"/>
    </source>
</evidence>
<evidence type="ECO:0000256" key="4">
    <source>
        <dbReference type="ARBA" id="ARBA00013076"/>
    </source>
</evidence>
<sequence length="410" mass="45683">MASQNVWLLAVGAGPSNLALAVALEELAPESKAANSLIVERAPDATWQREMLFPWTRSQVSFLKDLVTLRNPLSEYTFVNYLHSVGRLDEFVNLGSSTPYRMEISAYLQWVSKSLRRTRIEYNRECVSATPTEHGWTVRMADESTVSCRHLVLGVGRDAHIPAVFAALPREKVIHSTEFRSKLADLAGTRPQTIAVVGGAQSATEMLWESYQSLPGTRCVLLTRGVGLRSYEHSKFANQVYQPSFVDTFYRSEPEVRHQMFADMRPTNYGASDPELLDTLYRQMYQDRLTDQDRLSVVVNSDVVAATSEGDEIVLTVVDRTTGLSEELRCSAVLLGTGFEPGPPRLIRNLGIEDVTVDRKYRVRGVPSLYLQGLNEQTHGIADSLLSVLGIRAGEIVADILSTDEERDGR</sequence>
<comment type="cofactor">
    <cofactor evidence="1">
        <name>FAD</name>
        <dbReference type="ChEBI" id="CHEBI:57692"/>
    </cofactor>
</comment>
<dbReference type="EC" id="1.14.13.59" evidence="4"/>
<evidence type="ECO:0000256" key="9">
    <source>
        <dbReference type="ARBA" id="ARBA00023002"/>
    </source>
</evidence>
<keyword evidence="7" id="KW-0274">FAD</keyword>
<keyword evidence="10 16" id="KW-0503">Monooxygenase</keyword>
<dbReference type="PANTHER" id="PTHR42802:SF1">
    <property type="entry name" value="L-ORNITHINE N(5)-MONOOXYGENASE"/>
    <property type="match status" value="1"/>
</dbReference>
<dbReference type="GO" id="GO:0047091">
    <property type="term" value="F:L-lysine 6-monooxygenase (NADPH) activity"/>
    <property type="evidence" value="ECO:0007669"/>
    <property type="project" value="UniProtKB-EC"/>
</dbReference>
<comment type="catalytic activity">
    <reaction evidence="15">
        <text>L-lysine + NADPH + O2 = N(6)-hydroxy-L-lysine + NADP(+) + H2O</text>
        <dbReference type="Rhea" id="RHEA:23228"/>
        <dbReference type="ChEBI" id="CHEBI:15377"/>
        <dbReference type="ChEBI" id="CHEBI:15379"/>
        <dbReference type="ChEBI" id="CHEBI:32551"/>
        <dbReference type="ChEBI" id="CHEBI:57783"/>
        <dbReference type="ChEBI" id="CHEBI:57820"/>
        <dbReference type="ChEBI" id="CHEBI:58349"/>
        <dbReference type="EC" id="1.14.13.59"/>
    </reaction>
</comment>
<gene>
    <name evidence="16" type="ORF">AOZ06_46645</name>
</gene>
<accession>A0A0N9I657</accession>
<dbReference type="AlphaFoldDB" id="A0A0N9I657"/>
<dbReference type="SUPFAM" id="SSF51905">
    <property type="entry name" value="FAD/NAD(P)-binding domain"/>
    <property type="match status" value="1"/>
</dbReference>
<evidence type="ECO:0000256" key="2">
    <source>
        <dbReference type="ARBA" id="ARBA00004924"/>
    </source>
</evidence>
<proteinExistence type="inferred from homology"/>
<dbReference type="Gene3D" id="3.50.50.60">
    <property type="entry name" value="FAD/NAD(P)-binding domain"/>
    <property type="match status" value="1"/>
</dbReference>
<dbReference type="PANTHER" id="PTHR42802">
    <property type="entry name" value="MONOOXYGENASE"/>
    <property type="match status" value="1"/>
</dbReference>
<evidence type="ECO:0000256" key="8">
    <source>
        <dbReference type="ARBA" id="ARBA00022857"/>
    </source>
</evidence>
<dbReference type="STRING" id="860235.AOZ06_46645"/>
<keyword evidence="6" id="KW-0285">Flavoprotein</keyword>
<dbReference type="KEGG" id="kphy:AOZ06_46645"/>
<protein>
    <recommendedName>
        <fullName evidence="5">L-lysine N6-monooxygenase MbtG</fullName>
        <ecNumber evidence="4">1.14.13.59</ecNumber>
    </recommendedName>
    <alternativeName>
        <fullName evidence="14">Lysine 6-N-hydroxylase</fullName>
    </alternativeName>
    <alternativeName>
        <fullName evidence="13">Lysine N6-hydroxylase</fullName>
    </alternativeName>
    <alternativeName>
        <fullName evidence="11">Lysine-N-oxygenase</fullName>
    </alternativeName>
    <alternativeName>
        <fullName evidence="12">Mycobactin synthase protein G</fullName>
    </alternativeName>
</protein>
<dbReference type="Proteomes" id="UP000063699">
    <property type="component" value="Chromosome"/>
</dbReference>
<evidence type="ECO:0000256" key="3">
    <source>
        <dbReference type="ARBA" id="ARBA00007588"/>
    </source>
</evidence>
<evidence type="ECO:0000313" key="17">
    <source>
        <dbReference type="Proteomes" id="UP000063699"/>
    </source>
</evidence>
<dbReference type="GO" id="GO:0006879">
    <property type="term" value="P:intracellular iron ion homeostasis"/>
    <property type="evidence" value="ECO:0007669"/>
    <property type="project" value="TreeGrafter"/>
</dbReference>
<evidence type="ECO:0000256" key="5">
    <source>
        <dbReference type="ARBA" id="ARBA00016406"/>
    </source>
</evidence>
<comment type="similarity">
    <text evidence="3">Belongs to the lysine N(6)-hydroxylase/L-ornithine N(5)-oxygenase family.</text>
</comment>
<comment type="pathway">
    <text evidence="2">Siderophore biosynthesis.</text>
</comment>
<evidence type="ECO:0000256" key="10">
    <source>
        <dbReference type="ARBA" id="ARBA00023033"/>
    </source>
</evidence>
<keyword evidence="17" id="KW-1185">Reference proteome</keyword>
<dbReference type="InterPro" id="IPR036188">
    <property type="entry name" value="FAD/NAD-bd_sf"/>
</dbReference>
<name>A0A0N9I657_9PSEU</name>
<keyword evidence="9" id="KW-0560">Oxidoreductase</keyword>
<dbReference type="OrthoDB" id="7527071at2"/>